<name>A0AAW0G312_9APHY</name>
<protein>
    <submittedName>
        <fullName evidence="1">Uncharacterized protein</fullName>
    </submittedName>
</protein>
<gene>
    <name evidence="1" type="ORF">QCA50_009104</name>
</gene>
<keyword evidence="2" id="KW-1185">Reference proteome</keyword>
<evidence type="ECO:0000313" key="2">
    <source>
        <dbReference type="Proteomes" id="UP001385951"/>
    </source>
</evidence>
<accession>A0AAW0G312</accession>
<proteinExistence type="predicted"/>
<evidence type="ECO:0000313" key="1">
    <source>
        <dbReference type="EMBL" id="KAK7687885.1"/>
    </source>
</evidence>
<sequence>MNTWIPNIIRYRAPDERDSYTEIDPYYARSEEILTDYLKETYGERIENPKQEAENLRKRIMISNGDRIAKVGWPQRDTTMT</sequence>
<dbReference type="Proteomes" id="UP001385951">
    <property type="component" value="Unassembled WGS sequence"/>
</dbReference>
<dbReference type="EMBL" id="JASBNA010000012">
    <property type="protein sequence ID" value="KAK7687885.1"/>
    <property type="molecule type" value="Genomic_DNA"/>
</dbReference>
<reference evidence="1 2" key="1">
    <citation type="submission" date="2022-09" db="EMBL/GenBank/DDBJ databases">
        <authorList>
            <person name="Palmer J.M."/>
        </authorList>
    </citation>
    <scope>NUCLEOTIDE SEQUENCE [LARGE SCALE GENOMIC DNA]</scope>
    <source>
        <strain evidence="1 2">DSM 7382</strain>
    </source>
</reference>
<organism evidence="1 2">
    <name type="scientific">Cerrena zonata</name>
    <dbReference type="NCBI Taxonomy" id="2478898"/>
    <lineage>
        <taxon>Eukaryota</taxon>
        <taxon>Fungi</taxon>
        <taxon>Dikarya</taxon>
        <taxon>Basidiomycota</taxon>
        <taxon>Agaricomycotina</taxon>
        <taxon>Agaricomycetes</taxon>
        <taxon>Polyporales</taxon>
        <taxon>Cerrenaceae</taxon>
        <taxon>Cerrena</taxon>
    </lineage>
</organism>
<comment type="caution">
    <text evidence="1">The sequence shown here is derived from an EMBL/GenBank/DDBJ whole genome shotgun (WGS) entry which is preliminary data.</text>
</comment>
<dbReference type="AlphaFoldDB" id="A0AAW0G312"/>